<evidence type="ECO:0000256" key="1">
    <source>
        <dbReference type="SAM" id="SignalP"/>
    </source>
</evidence>
<feature type="domain" description="DUF4440" evidence="3">
    <location>
        <begin position="134"/>
        <end position="245"/>
    </location>
</feature>
<organism evidence="4 5">
    <name type="scientific">Hymenobacter cyanobacteriorum</name>
    <dbReference type="NCBI Taxonomy" id="2926463"/>
    <lineage>
        <taxon>Bacteria</taxon>
        <taxon>Pseudomonadati</taxon>
        <taxon>Bacteroidota</taxon>
        <taxon>Cytophagia</taxon>
        <taxon>Cytophagales</taxon>
        <taxon>Hymenobacteraceae</taxon>
        <taxon>Hymenobacter</taxon>
    </lineage>
</organism>
<keyword evidence="1" id="KW-0732">Signal</keyword>
<name>A0A9X2AEY3_9BACT</name>
<keyword evidence="5" id="KW-1185">Reference proteome</keyword>
<dbReference type="InterPro" id="IPR021860">
    <property type="entry name" value="Peptidase_S12_Pab87-rel_C"/>
</dbReference>
<feature type="domain" description="Peptidase S12 Pab87-related C-terminal" evidence="2">
    <location>
        <begin position="32"/>
        <end position="116"/>
    </location>
</feature>
<dbReference type="Pfam" id="PF11954">
    <property type="entry name" value="DUF3471"/>
    <property type="match status" value="1"/>
</dbReference>
<dbReference type="Pfam" id="PF14534">
    <property type="entry name" value="DUF4440"/>
    <property type="match status" value="1"/>
</dbReference>
<sequence length="253" mass="29173">MIKMLTPLLPLMLWAAAPALAQTTSAAPANVEIAMPRDSARRFFGSYQFEPNFTMRIFSENNKYYGQRVGDAERFQLFPKQANRFFLKAMPAELEFVRDAAGRYQTLVLHQGGHDMRATRTQAQPVELYDTVLHLDSLLYGAYNRRDLPALLAYFAPTLEFYHDQTGFTTYPDNARRFKENFAKPTRMRRELAPGSLEVYPIAGFGAIEIGTHRFYQTDPSQPEKLVAEPRFVHVWQLAKGRWQIVRIVSYDH</sequence>
<dbReference type="Proteomes" id="UP001139193">
    <property type="component" value="Unassembled WGS sequence"/>
</dbReference>
<dbReference type="AlphaFoldDB" id="A0A9X2AEY3"/>
<feature type="signal peptide" evidence="1">
    <location>
        <begin position="1"/>
        <end position="21"/>
    </location>
</feature>
<gene>
    <name evidence="4" type="ORF">MON38_00540</name>
</gene>
<evidence type="ECO:0000313" key="4">
    <source>
        <dbReference type="EMBL" id="MCI1185888.1"/>
    </source>
</evidence>
<feature type="chain" id="PRO_5040929173" evidence="1">
    <location>
        <begin position="22"/>
        <end position="253"/>
    </location>
</feature>
<protein>
    <submittedName>
        <fullName evidence="4">Nuclear transport factor 2 family protein</fullName>
    </submittedName>
</protein>
<comment type="caution">
    <text evidence="4">The sequence shown here is derived from an EMBL/GenBank/DDBJ whole genome shotgun (WGS) entry which is preliminary data.</text>
</comment>
<dbReference type="EMBL" id="JALBGC010000001">
    <property type="protein sequence ID" value="MCI1185888.1"/>
    <property type="molecule type" value="Genomic_DNA"/>
</dbReference>
<reference evidence="4" key="1">
    <citation type="submission" date="2022-03" db="EMBL/GenBank/DDBJ databases">
        <title>Bacterial whole genome sequence for Hymenobacter sp. DH14.</title>
        <authorList>
            <person name="Le V."/>
        </authorList>
    </citation>
    <scope>NUCLEOTIDE SEQUENCE</scope>
    <source>
        <strain evidence="4">DH14</strain>
    </source>
</reference>
<dbReference type="SUPFAM" id="SSF54427">
    <property type="entry name" value="NTF2-like"/>
    <property type="match status" value="1"/>
</dbReference>
<dbReference type="Gene3D" id="3.10.450.50">
    <property type="match status" value="1"/>
</dbReference>
<accession>A0A9X2AEY3</accession>
<evidence type="ECO:0000313" key="5">
    <source>
        <dbReference type="Proteomes" id="UP001139193"/>
    </source>
</evidence>
<proteinExistence type="predicted"/>
<dbReference type="RefSeq" id="WP_241934180.1">
    <property type="nucleotide sequence ID" value="NZ_JALBGC010000001.1"/>
</dbReference>
<evidence type="ECO:0000259" key="2">
    <source>
        <dbReference type="Pfam" id="PF11954"/>
    </source>
</evidence>
<evidence type="ECO:0000259" key="3">
    <source>
        <dbReference type="Pfam" id="PF14534"/>
    </source>
</evidence>
<dbReference type="InterPro" id="IPR032710">
    <property type="entry name" value="NTF2-like_dom_sf"/>
</dbReference>
<dbReference type="InterPro" id="IPR027843">
    <property type="entry name" value="DUF4440"/>
</dbReference>